<proteinExistence type="predicted"/>
<organism evidence="1 2">
    <name type="scientific">Chiloscyllium punctatum</name>
    <name type="common">Brownbanded bambooshark</name>
    <name type="synonym">Hemiscyllium punctatum</name>
    <dbReference type="NCBI Taxonomy" id="137246"/>
    <lineage>
        <taxon>Eukaryota</taxon>
        <taxon>Metazoa</taxon>
        <taxon>Chordata</taxon>
        <taxon>Craniata</taxon>
        <taxon>Vertebrata</taxon>
        <taxon>Chondrichthyes</taxon>
        <taxon>Elasmobranchii</taxon>
        <taxon>Galeomorphii</taxon>
        <taxon>Galeoidea</taxon>
        <taxon>Orectolobiformes</taxon>
        <taxon>Hemiscylliidae</taxon>
        <taxon>Chiloscyllium</taxon>
    </lineage>
</organism>
<reference evidence="1 2" key="1">
    <citation type="journal article" date="2018" name="Nat. Ecol. Evol.">
        <title>Shark genomes provide insights into elasmobranch evolution and the origin of vertebrates.</title>
        <authorList>
            <person name="Hara Y"/>
            <person name="Yamaguchi K"/>
            <person name="Onimaru K"/>
            <person name="Kadota M"/>
            <person name="Koyanagi M"/>
            <person name="Keeley SD"/>
            <person name="Tatsumi K"/>
            <person name="Tanaka K"/>
            <person name="Motone F"/>
            <person name="Kageyama Y"/>
            <person name="Nozu R"/>
            <person name="Adachi N"/>
            <person name="Nishimura O"/>
            <person name="Nakagawa R"/>
            <person name="Tanegashima C"/>
            <person name="Kiyatake I"/>
            <person name="Matsumoto R"/>
            <person name="Murakumo K"/>
            <person name="Nishida K"/>
            <person name="Terakita A"/>
            <person name="Kuratani S"/>
            <person name="Sato K"/>
            <person name="Hyodo S Kuraku.S."/>
        </authorList>
    </citation>
    <scope>NUCLEOTIDE SEQUENCE [LARGE SCALE GENOMIC DNA]</scope>
</reference>
<dbReference type="Proteomes" id="UP000287033">
    <property type="component" value="Unassembled WGS sequence"/>
</dbReference>
<evidence type="ECO:0000313" key="1">
    <source>
        <dbReference type="EMBL" id="GCC40503.1"/>
    </source>
</evidence>
<dbReference type="EMBL" id="BEZZ01032497">
    <property type="protein sequence ID" value="GCC40503.1"/>
    <property type="molecule type" value="Genomic_DNA"/>
</dbReference>
<name>A0A401TCW6_CHIPU</name>
<feature type="non-terminal residue" evidence="1">
    <location>
        <position position="1"/>
    </location>
</feature>
<comment type="caution">
    <text evidence="1">The sequence shown here is derived from an EMBL/GenBank/DDBJ whole genome shotgun (WGS) entry which is preliminary data.</text>
</comment>
<sequence>WFFRKLCCVSSKKNDYPPLPTSIANSAVSGDGCQSGSRASYRLQVIQTLVQRYIETSRQEFAEKQRKGECRSLREENEHFSDGVCFGVVMEQSP</sequence>
<keyword evidence="2" id="KW-1185">Reference proteome</keyword>
<protein>
    <submittedName>
        <fullName evidence="1">Uncharacterized protein</fullName>
    </submittedName>
</protein>
<dbReference type="AlphaFoldDB" id="A0A401TCW6"/>
<dbReference type="STRING" id="137246.A0A401TCW6"/>
<evidence type="ECO:0000313" key="2">
    <source>
        <dbReference type="Proteomes" id="UP000287033"/>
    </source>
</evidence>
<accession>A0A401TCW6</accession>
<gene>
    <name evidence="1" type="ORF">chiPu_0024085</name>
</gene>